<gene>
    <name evidence="2" type="ORF">H0901_18165</name>
</gene>
<name>A0A841V4H5_MICAE</name>
<dbReference type="Pfam" id="PF20701">
    <property type="entry name" value="HetE-N"/>
    <property type="match status" value="1"/>
</dbReference>
<dbReference type="EMBL" id="JACEGC010000113">
    <property type="protein sequence ID" value="MBC1197118.1"/>
    <property type="molecule type" value="Genomic_DNA"/>
</dbReference>
<proteinExistence type="predicted"/>
<protein>
    <submittedName>
        <fullName evidence="2">Uncharacterized protein</fullName>
    </submittedName>
</protein>
<feature type="compositionally biased region" description="Polar residues" evidence="1">
    <location>
        <begin position="115"/>
        <end position="124"/>
    </location>
</feature>
<dbReference type="AlphaFoldDB" id="A0A841V4H5"/>
<feature type="region of interest" description="Disordered" evidence="1">
    <location>
        <begin position="115"/>
        <end position="134"/>
    </location>
</feature>
<dbReference type="Proteomes" id="UP000525432">
    <property type="component" value="Unassembled WGS sequence"/>
</dbReference>
<evidence type="ECO:0000313" key="3">
    <source>
        <dbReference type="Proteomes" id="UP000525432"/>
    </source>
</evidence>
<dbReference type="RefSeq" id="WP_185240720.1">
    <property type="nucleotide sequence ID" value="NZ_JACEGC010000113.1"/>
</dbReference>
<accession>A0A841V4H5</accession>
<organism evidence="2 3">
    <name type="scientific">Microcystis aeruginosa BLCC-F158</name>
    <dbReference type="NCBI Taxonomy" id="2755316"/>
    <lineage>
        <taxon>Bacteria</taxon>
        <taxon>Bacillati</taxon>
        <taxon>Cyanobacteriota</taxon>
        <taxon>Cyanophyceae</taxon>
        <taxon>Oscillatoriophycideae</taxon>
        <taxon>Chroococcales</taxon>
        <taxon>Microcystaceae</taxon>
        <taxon>Microcystis</taxon>
    </lineage>
</organism>
<evidence type="ECO:0000256" key="1">
    <source>
        <dbReference type="SAM" id="MobiDB-lite"/>
    </source>
</evidence>
<evidence type="ECO:0000313" key="2">
    <source>
        <dbReference type="EMBL" id="MBC1197118.1"/>
    </source>
</evidence>
<sequence length="134" mass="14151">MEPVSLIIAALTAGAVAAAKDTAEKGVKDTYQGLKTLIKRKFANDALAQAMVEAKPEDIKKAEGLLKDKIVEAGVDKDNEITKLAQDLLDKLQEQPGGQQIITQNISNVKYAASSNTGNASISGITEHGTSKDD</sequence>
<comment type="caution">
    <text evidence="2">The sequence shown here is derived from an EMBL/GenBank/DDBJ whole genome shotgun (WGS) entry which is preliminary data.</text>
</comment>
<reference evidence="2 3" key="1">
    <citation type="submission" date="2020-07" db="EMBL/GenBank/DDBJ databases">
        <title>Genomes of two Microcystis aeruginosa (Cyanobacteria) strains from Florida (USA) with disparate toxicogenic potential.</title>
        <authorList>
            <person name="Lefler F.W."/>
            <person name="Barbosa M."/>
            <person name="Berthold D.E."/>
            <person name="Laughinghouse H.D. IV."/>
        </authorList>
    </citation>
    <scope>NUCLEOTIDE SEQUENCE [LARGE SCALE GENOMIC DNA]</scope>
    <source>
        <strain evidence="2 3">BLCCF158</strain>
    </source>
</reference>